<dbReference type="PANTHER" id="PTHR37232">
    <property type="entry name" value="FASCICLIN DOMAIN PROTEIN"/>
    <property type="match status" value="1"/>
</dbReference>
<dbReference type="PROSITE" id="PS50213">
    <property type="entry name" value="FAS1"/>
    <property type="match status" value="1"/>
</dbReference>
<comment type="similarity">
    <text evidence="1">Belongs to the fasciclin-like AGP family.</text>
</comment>
<dbReference type="InParanoid" id="A0A061GR92"/>
<evidence type="ECO:0000256" key="1">
    <source>
        <dbReference type="ARBA" id="ARBA00007843"/>
    </source>
</evidence>
<feature type="transmembrane region" description="Helical" evidence="3">
    <location>
        <begin position="12"/>
        <end position="38"/>
    </location>
</feature>
<sequence>MNNQQKEMRRGYLFKNSIAFVLLVVSLCCFLVVIISMLNVPDAALGNAAMPLYKNLSILKVSDNDNPLSTFGNMMIQMLPQDLAFTVFIPSETAFTRDLRLRKNESLVGEKMNDAYAVISRVLGFSAIPRILDSATVPAGGEVSCDSLSGFTLFVSKDVGGVLMVNGVKSERVDIRRGKHVVHVMDGVIMDAEFEQSVEPDFDVDD</sequence>
<dbReference type="eggNOG" id="ENOG502RZC1">
    <property type="taxonomic scope" value="Eukaryota"/>
</dbReference>
<dbReference type="FunCoup" id="A0A061GR92">
    <property type="interactions" value="140"/>
</dbReference>
<dbReference type="PANTHER" id="PTHR37232:SF2">
    <property type="entry name" value="FAS1 DOMAIN-CONTAINING PROTEIN"/>
    <property type="match status" value="1"/>
</dbReference>
<evidence type="ECO:0000313" key="5">
    <source>
        <dbReference type="EMBL" id="EOY31933.1"/>
    </source>
</evidence>
<evidence type="ECO:0000256" key="3">
    <source>
        <dbReference type="SAM" id="Phobius"/>
    </source>
</evidence>
<keyword evidence="2" id="KW-0654">Proteoglycan</keyword>
<dbReference type="EMBL" id="CM001887">
    <property type="protein sequence ID" value="EOY31933.1"/>
    <property type="molecule type" value="Genomic_DNA"/>
</dbReference>
<dbReference type="Proteomes" id="UP000026915">
    <property type="component" value="Chromosome 9"/>
</dbReference>
<organism evidence="5 6">
    <name type="scientific">Theobroma cacao</name>
    <name type="common">Cacao</name>
    <name type="synonym">Cocoa</name>
    <dbReference type="NCBI Taxonomy" id="3641"/>
    <lineage>
        <taxon>Eukaryota</taxon>
        <taxon>Viridiplantae</taxon>
        <taxon>Streptophyta</taxon>
        <taxon>Embryophyta</taxon>
        <taxon>Tracheophyta</taxon>
        <taxon>Spermatophyta</taxon>
        <taxon>Magnoliopsida</taxon>
        <taxon>eudicotyledons</taxon>
        <taxon>Gunneridae</taxon>
        <taxon>Pentapetalae</taxon>
        <taxon>rosids</taxon>
        <taxon>malvids</taxon>
        <taxon>Malvales</taxon>
        <taxon>Malvaceae</taxon>
        <taxon>Byttnerioideae</taxon>
        <taxon>Theobroma</taxon>
    </lineage>
</organism>
<dbReference type="SUPFAM" id="SSF82153">
    <property type="entry name" value="FAS1 domain"/>
    <property type="match status" value="1"/>
</dbReference>
<accession>A0A061GR92</accession>
<dbReference type="HOGENOM" id="CLU_110478_1_0_1"/>
<dbReference type="Gramene" id="EOY31932">
    <property type="protein sequence ID" value="EOY31932"/>
    <property type="gene ID" value="TCM_039300"/>
</dbReference>
<dbReference type="Gene3D" id="2.30.180.10">
    <property type="entry name" value="FAS1 domain"/>
    <property type="match status" value="1"/>
</dbReference>
<dbReference type="Gramene" id="EOY31933">
    <property type="protein sequence ID" value="EOY31933"/>
    <property type="gene ID" value="TCM_039300"/>
</dbReference>
<dbReference type="Pfam" id="PF02469">
    <property type="entry name" value="Fasciclin"/>
    <property type="match status" value="1"/>
</dbReference>
<proteinExistence type="inferred from homology"/>
<keyword evidence="2" id="KW-0325">Glycoprotein</keyword>
<dbReference type="OMA" id="GEIVVHI"/>
<keyword evidence="3" id="KW-1133">Transmembrane helix</keyword>
<evidence type="ECO:0000256" key="2">
    <source>
        <dbReference type="ARBA" id="ARBA00022974"/>
    </source>
</evidence>
<keyword evidence="6" id="KW-1185">Reference proteome</keyword>
<name>A0A061GR92_THECC</name>
<dbReference type="InterPro" id="IPR000782">
    <property type="entry name" value="FAS1_domain"/>
</dbReference>
<feature type="domain" description="FAS1" evidence="4">
    <location>
        <begin position="55"/>
        <end position="189"/>
    </location>
</feature>
<dbReference type="EMBL" id="CM001887">
    <property type="protein sequence ID" value="EOY31932.1"/>
    <property type="molecule type" value="Genomic_DNA"/>
</dbReference>
<gene>
    <name evidence="5" type="ORF">TCM_039300</name>
</gene>
<keyword evidence="3" id="KW-0472">Membrane</keyword>
<dbReference type="InterPro" id="IPR036378">
    <property type="entry name" value="FAS1_dom_sf"/>
</dbReference>
<evidence type="ECO:0000259" key="4">
    <source>
        <dbReference type="PROSITE" id="PS50213"/>
    </source>
</evidence>
<keyword evidence="3" id="KW-0812">Transmembrane</keyword>
<reference evidence="5 6" key="1">
    <citation type="journal article" date="2013" name="Genome Biol.">
        <title>The genome sequence of the most widely cultivated cacao type and its use to identify candidate genes regulating pod color.</title>
        <authorList>
            <person name="Motamayor J.C."/>
            <person name="Mockaitis K."/>
            <person name="Schmutz J."/>
            <person name="Haiminen N."/>
            <person name="Iii D.L."/>
            <person name="Cornejo O."/>
            <person name="Findley S.D."/>
            <person name="Zheng P."/>
            <person name="Utro F."/>
            <person name="Royaert S."/>
            <person name="Saski C."/>
            <person name="Jenkins J."/>
            <person name="Podicheti R."/>
            <person name="Zhao M."/>
            <person name="Scheffler B.E."/>
            <person name="Stack J.C."/>
            <person name="Feltus F.A."/>
            <person name="Mustiga G.M."/>
            <person name="Amores F."/>
            <person name="Phillips W."/>
            <person name="Marelli J.P."/>
            <person name="May G.D."/>
            <person name="Shapiro H."/>
            <person name="Ma J."/>
            <person name="Bustamante C.D."/>
            <person name="Schnell R.J."/>
            <person name="Main D."/>
            <person name="Gilbert D."/>
            <person name="Parida L."/>
            <person name="Kuhn D.N."/>
        </authorList>
    </citation>
    <scope>NUCLEOTIDE SEQUENCE [LARGE SCALE GENOMIC DNA]</scope>
    <source>
        <strain evidence="6">cv. Matina 1-6</strain>
    </source>
</reference>
<protein>
    <submittedName>
        <fullName evidence="5">Fasciclin domain-containing protein, putative isoform 1</fullName>
    </submittedName>
</protein>
<evidence type="ECO:0000313" key="6">
    <source>
        <dbReference type="Proteomes" id="UP000026915"/>
    </source>
</evidence>
<dbReference type="AlphaFoldDB" id="A0A061GR92"/>